<evidence type="ECO:0000313" key="2">
    <source>
        <dbReference type="Proteomes" id="UP001180020"/>
    </source>
</evidence>
<protein>
    <submittedName>
        <fullName evidence="1">Uncharacterized protein</fullName>
    </submittedName>
</protein>
<dbReference type="PANTHER" id="PTHR33735:SF10">
    <property type="entry name" value="EXPRESSED PROTEIN"/>
    <property type="match status" value="1"/>
</dbReference>
<keyword evidence="2" id="KW-1185">Reference proteome</keyword>
<reference evidence="1" key="1">
    <citation type="journal article" date="2023" name="Nat. Commun.">
        <title>Diploid and tetraploid genomes of Acorus and the evolution of monocots.</title>
        <authorList>
            <person name="Ma L."/>
            <person name="Liu K.W."/>
            <person name="Li Z."/>
            <person name="Hsiao Y.Y."/>
            <person name="Qi Y."/>
            <person name="Fu T."/>
            <person name="Tang G.D."/>
            <person name="Zhang D."/>
            <person name="Sun W.H."/>
            <person name="Liu D.K."/>
            <person name="Li Y."/>
            <person name="Chen G.Z."/>
            <person name="Liu X.D."/>
            <person name="Liao X.Y."/>
            <person name="Jiang Y.T."/>
            <person name="Yu X."/>
            <person name="Hao Y."/>
            <person name="Huang J."/>
            <person name="Zhao X.W."/>
            <person name="Ke S."/>
            <person name="Chen Y.Y."/>
            <person name="Wu W.L."/>
            <person name="Hsu J.L."/>
            <person name="Lin Y.F."/>
            <person name="Huang M.D."/>
            <person name="Li C.Y."/>
            <person name="Huang L."/>
            <person name="Wang Z.W."/>
            <person name="Zhao X."/>
            <person name="Zhong W.Y."/>
            <person name="Peng D.H."/>
            <person name="Ahmad S."/>
            <person name="Lan S."/>
            <person name="Zhang J.S."/>
            <person name="Tsai W.C."/>
            <person name="Van de Peer Y."/>
            <person name="Liu Z.J."/>
        </authorList>
    </citation>
    <scope>NUCLEOTIDE SEQUENCE</scope>
    <source>
        <strain evidence="1">CP</strain>
    </source>
</reference>
<dbReference type="AlphaFoldDB" id="A0AAV9EKX5"/>
<dbReference type="EMBL" id="JAUJYO010000006">
    <property type="protein sequence ID" value="KAK1313679.1"/>
    <property type="molecule type" value="Genomic_DNA"/>
</dbReference>
<dbReference type="PANTHER" id="PTHR33735">
    <property type="entry name" value="EXPRESSED PROTEIN"/>
    <property type="match status" value="1"/>
</dbReference>
<dbReference type="Proteomes" id="UP001180020">
    <property type="component" value="Unassembled WGS sequence"/>
</dbReference>
<comment type="caution">
    <text evidence="1">The sequence shown here is derived from an EMBL/GenBank/DDBJ whole genome shotgun (WGS) entry which is preliminary data.</text>
</comment>
<gene>
    <name evidence="1" type="ORF">QJS10_CPA06g02172</name>
</gene>
<sequence length="205" mass="22888">MSISLPIPAHALCNSLHVAKTRNSCTQISSTCWLPATSTRRGSYRFCTIRAMQSSGGDGGEPSQAQPKMNATTNKFQINLGAPPNIPTWARWVLGSIFLLTTPYWKRFIGFEDKLEKTVEKVAEVVEEVAEFTDKVSSEIVKDLPGDGKLKEFALFVEHLSEEVIMDAKIVEEIVHEVDEVKEDVEKAVENMMDQPSKEQIKTTD</sequence>
<proteinExistence type="predicted"/>
<reference evidence="1" key="2">
    <citation type="submission" date="2023-06" db="EMBL/GenBank/DDBJ databases">
        <authorList>
            <person name="Ma L."/>
            <person name="Liu K.-W."/>
            <person name="Li Z."/>
            <person name="Hsiao Y.-Y."/>
            <person name="Qi Y."/>
            <person name="Fu T."/>
            <person name="Tang G."/>
            <person name="Zhang D."/>
            <person name="Sun W.-H."/>
            <person name="Liu D.-K."/>
            <person name="Li Y."/>
            <person name="Chen G.-Z."/>
            <person name="Liu X.-D."/>
            <person name="Liao X.-Y."/>
            <person name="Jiang Y.-T."/>
            <person name="Yu X."/>
            <person name="Hao Y."/>
            <person name="Huang J."/>
            <person name="Zhao X.-W."/>
            <person name="Ke S."/>
            <person name="Chen Y.-Y."/>
            <person name="Wu W.-L."/>
            <person name="Hsu J.-L."/>
            <person name="Lin Y.-F."/>
            <person name="Huang M.-D."/>
            <person name="Li C.-Y."/>
            <person name="Huang L."/>
            <person name="Wang Z.-W."/>
            <person name="Zhao X."/>
            <person name="Zhong W.-Y."/>
            <person name="Peng D.-H."/>
            <person name="Ahmad S."/>
            <person name="Lan S."/>
            <person name="Zhang J.-S."/>
            <person name="Tsai W.-C."/>
            <person name="Van De Peer Y."/>
            <person name="Liu Z.-J."/>
        </authorList>
    </citation>
    <scope>NUCLEOTIDE SEQUENCE</scope>
    <source>
        <strain evidence="1">CP</strain>
        <tissue evidence="1">Leaves</tissue>
    </source>
</reference>
<accession>A0AAV9EKX5</accession>
<name>A0AAV9EKX5_ACOCL</name>
<organism evidence="1 2">
    <name type="scientific">Acorus calamus</name>
    <name type="common">Sweet flag</name>
    <dbReference type="NCBI Taxonomy" id="4465"/>
    <lineage>
        <taxon>Eukaryota</taxon>
        <taxon>Viridiplantae</taxon>
        <taxon>Streptophyta</taxon>
        <taxon>Embryophyta</taxon>
        <taxon>Tracheophyta</taxon>
        <taxon>Spermatophyta</taxon>
        <taxon>Magnoliopsida</taxon>
        <taxon>Liliopsida</taxon>
        <taxon>Acoraceae</taxon>
        <taxon>Acorus</taxon>
    </lineage>
</organism>
<evidence type="ECO:0000313" key="1">
    <source>
        <dbReference type="EMBL" id="KAK1313679.1"/>
    </source>
</evidence>